<dbReference type="STRING" id="1834191.A5886_000878"/>
<evidence type="ECO:0000313" key="2">
    <source>
        <dbReference type="EMBL" id="OTN75802.1"/>
    </source>
</evidence>
<dbReference type="EMBL" id="NGKU01000001">
    <property type="protein sequence ID" value="OTN75802.1"/>
    <property type="molecule type" value="Genomic_DNA"/>
</dbReference>
<proteinExistence type="predicted"/>
<dbReference type="InterPro" id="IPR011990">
    <property type="entry name" value="TPR-like_helical_dom_sf"/>
</dbReference>
<dbReference type="InterPro" id="IPR053163">
    <property type="entry name" value="HTH-type_regulator_Rgg"/>
</dbReference>
<dbReference type="Pfam" id="PF21259">
    <property type="entry name" value="Rgg_C"/>
    <property type="match status" value="1"/>
</dbReference>
<protein>
    <recommendedName>
        <fullName evidence="1">HTH cro/C1-type domain-containing protein</fullName>
    </recommendedName>
</protein>
<keyword evidence="3" id="KW-1185">Reference proteome</keyword>
<dbReference type="Proteomes" id="UP000195043">
    <property type="component" value="Unassembled WGS sequence"/>
</dbReference>
<dbReference type="PANTHER" id="PTHR37038">
    <property type="entry name" value="TRANSCRIPTIONAL REGULATOR-RELATED"/>
    <property type="match status" value="1"/>
</dbReference>
<name>A0A242A4C3_9ENTE</name>
<dbReference type="AlphaFoldDB" id="A0A242A4C3"/>
<accession>A0A242A4C3</accession>
<dbReference type="Pfam" id="PF01381">
    <property type="entry name" value="HTH_3"/>
    <property type="match status" value="1"/>
</dbReference>
<dbReference type="InterPro" id="IPR010057">
    <property type="entry name" value="Transcription_activator_Rgg_C"/>
</dbReference>
<dbReference type="SUPFAM" id="SSF47413">
    <property type="entry name" value="lambda repressor-like DNA-binding domains"/>
    <property type="match status" value="1"/>
</dbReference>
<dbReference type="RefSeq" id="WP_086273822.1">
    <property type="nucleotide sequence ID" value="NZ_NGKU01000001.1"/>
</dbReference>
<feature type="domain" description="HTH cro/C1-type" evidence="1">
    <location>
        <begin position="7"/>
        <end position="60"/>
    </location>
</feature>
<dbReference type="NCBIfam" id="TIGR01716">
    <property type="entry name" value="RGG_Cterm"/>
    <property type="match status" value="1"/>
</dbReference>
<organism evidence="2 3">
    <name type="scientific">Candidatus Enterococcus testudinis</name>
    <dbReference type="NCBI Taxonomy" id="1834191"/>
    <lineage>
        <taxon>Bacteria</taxon>
        <taxon>Bacillati</taxon>
        <taxon>Bacillota</taxon>
        <taxon>Bacilli</taxon>
        <taxon>Lactobacillales</taxon>
        <taxon>Enterococcaceae</taxon>
        <taxon>Enterococcus</taxon>
    </lineage>
</organism>
<dbReference type="InterPro" id="IPR001387">
    <property type="entry name" value="Cro/C1-type_HTH"/>
</dbReference>
<sequence length="285" mass="33180">MEANQLLKQLRLERNLSQRKLASGISERSTLATFEQKGHRIAFDTLQAYLERMNVTLEEFDYQLHAHDLSDKIKLSRQMMQAHYQHDTTTVAALIETAKAAYETTNDFMYYILYSQHLLLMKNETPRHDSPESQAIETTVKGYLDRIDTWGKFELTTFTNLLFLFSDDYILNQLEQLNKKQMFQNTLNSQYQIYTKLLTNAAYLFIDRKNHNGLAQILHFLSADLPPDNDRIRILIRYFEGVLSIFEGETAVGKETIEQALAVLRFIRQDNLANQLADMAESVIH</sequence>
<dbReference type="Gene3D" id="1.25.40.10">
    <property type="entry name" value="Tetratricopeptide repeat domain"/>
    <property type="match status" value="1"/>
</dbReference>
<evidence type="ECO:0000313" key="3">
    <source>
        <dbReference type="Proteomes" id="UP000195043"/>
    </source>
</evidence>
<dbReference type="PROSITE" id="PS50943">
    <property type="entry name" value="HTH_CROC1"/>
    <property type="match status" value="1"/>
</dbReference>
<dbReference type="InterPro" id="IPR010982">
    <property type="entry name" value="Lambda_DNA-bd_dom_sf"/>
</dbReference>
<dbReference type="SMART" id="SM00530">
    <property type="entry name" value="HTH_XRE"/>
    <property type="match status" value="1"/>
</dbReference>
<dbReference type="OrthoDB" id="2185502at2"/>
<dbReference type="GO" id="GO:0003677">
    <property type="term" value="F:DNA binding"/>
    <property type="evidence" value="ECO:0007669"/>
    <property type="project" value="InterPro"/>
</dbReference>
<evidence type="ECO:0000259" key="1">
    <source>
        <dbReference type="PROSITE" id="PS50943"/>
    </source>
</evidence>
<comment type="caution">
    <text evidence="2">The sequence shown here is derived from an EMBL/GenBank/DDBJ whole genome shotgun (WGS) entry which is preliminary data.</text>
</comment>
<reference evidence="2 3" key="1">
    <citation type="submission" date="2017-05" db="EMBL/GenBank/DDBJ databases">
        <title>The Genome Sequence of Enterococcus sp. 8G7_MSG3316.</title>
        <authorList>
            <consortium name="The Broad Institute Genomics Platform"/>
            <consortium name="The Broad Institute Genomic Center for Infectious Diseases"/>
            <person name="Earl A."/>
            <person name="Manson A."/>
            <person name="Schwartman J."/>
            <person name="Gilmore M."/>
            <person name="Abouelleil A."/>
            <person name="Cao P."/>
            <person name="Chapman S."/>
            <person name="Cusick C."/>
            <person name="Shea T."/>
            <person name="Young S."/>
            <person name="Neafsey D."/>
            <person name="Nusbaum C."/>
            <person name="Birren B."/>
        </authorList>
    </citation>
    <scope>NUCLEOTIDE SEQUENCE [LARGE SCALE GENOMIC DNA]</scope>
    <source>
        <strain evidence="2 3">8G7_MSG3316</strain>
    </source>
</reference>
<gene>
    <name evidence="2" type="ORF">A5886_000878</name>
</gene>
<dbReference type="PANTHER" id="PTHR37038:SF12">
    <property type="entry name" value="TRANSCRIPTIONAL REGULATOR"/>
    <property type="match status" value="1"/>
</dbReference>
<dbReference type="CDD" id="cd00093">
    <property type="entry name" value="HTH_XRE"/>
    <property type="match status" value="1"/>
</dbReference>